<sequence>MGVPYPNDRAEKENSVASFSLSSSGCATFERLREAIPRTRRNVPTPNEIERHLPETTPTRQRASVAERSLERDEHLPEHITNAIPQYDGSKQSSSEKTVLYLAYGSNMASKTFLGMRGIRPLSQINVIVPELRLTFDIPGLPYVEPCFAASQFRDPSKKQIHTNETERADENLTSEKAKLIPEQESTSLPDRPLVGVVYEVSLTDYAQIIATEGGGNGYQDIVIDCYPFPKSYNPVEPIPECPETKAFKAHTLLSPVAATDKISQRALELRQLSFIPRSGPSVRQAGYAQPSARYLNLLITGAIEHNLPIHYREYLSRVQTYRIANTRQRIGKGIFLITWGPPMLLILRLSRIFAGPDGRSPHWLKNLSDLMLTAMWGCYDHIFLPLFGDGERTINTGI</sequence>
<keyword evidence="2" id="KW-0456">Lyase</keyword>
<feature type="active site" description="Proton acceptor" evidence="3">
    <location>
        <position position="213"/>
    </location>
</feature>
<name>A0A5N6U1J8_ASPAV</name>
<evidence type="ECO:0000256" key="2">
    <source>
        <dbReference type="ARBA" id="ARBA00023239"/>
    </source>
</evidence>
<evidence type="ECO:0000256" key="3">
    <source>
        <dbReference type="PIRSR" id="PIRSR617939-1"/>
    </source>
</evidence>
<dbReference type="OrthoDB" id="2017317at2759"/>
<dbReference type="PANTHER" id="PTHR12935">
    <property type="entry name" value="GAMMA-GLUTAMYLCYCLOTRANSFERASE"/>
    <property type="match status" value="1"/>
</dbReference>
<evidence type="ECO:0000256" key="1">
    <source>
        <dbReference type="ARBA" id="ARBA00012346"/>
    </source>
</evidence>
<proteinExistence type="predicted"/>
<dbReference type="Proteomes" id="UP000325780">
    <property type="component" value="Unassembled WGS sequence"/>
</dbReference>
<dbReference type="Gene3D" id="3.10.490.10">
    <property type="entry name" value="Gamma-glutamyl cyclotransferase-like"/>
    <property type="match status" value="1"/>
</dbReference>
<dbReference type="EC" id="4.3.2.9" evidence="1"/>
<keyword evidence="7" id="KW-1185">Reference proteome</keyword>
<feature type="region of interest" description="Disordered" evidence="5">
    <location>
        <begin position="38"/>
        <end position="63"/>
    </location>
</feature>
<feature type="region of interest" description="Disordered" evidence="5">
    <location>
        <begin position="1"/>
        <end position="23"/>
    </location>
</feature>
<evidence type="ECO:0000313" key="7">
    <source>
        <dbReference type="Proteomes" id="UP000325780"/>
    </source>
</evidence>
<organism evidence="6 7">
    <name type="scientific">Aspergillus avenaceus</name>
    <dbReference type="NCBI Taxonomy" id="36643"/>
    <lineage>
        <taxon>Eukaryota</taxon>
        <taxon>Fungi</taxon>
        <taxon>Dikarya</taxon>
        <taxon>Ascomycota</taxon>
        <taxon>Pezizomycotina</taxon>
        <taxon>Eurotiomycetes</taxon>
        <taxon>Eurotiomycetidae</taxon>
        <taxon>Eurotiales</taxon>
        <taxon>Aspergillaceae</taxon>
        <taxon>Aspergillus</taxon>
        <taxon>Aspergillus subgen. Circumdati</taxon>
    </lineage>
</organism>
<evidence type="ECO:0000313" key="6">
    <source>
        <dbReference type="EMBL" id="KAE8152412.1"/>
    </source>
</evidence>
<dbReference type="PANTHER" id="PTHR12935:SF0">
    <property type="entry name" value="GAMMA-GLUTAMYLCYCLOTRANSFERASE"/>
    <property type="match status" value="1"/>
</dbReference>
<gene>
    <name evidence="6" type="ORF">BDV25DRAFT_67327</name>
</gene>
<reference evidence="6 7" key="1">
    <citation type="submission" date="2019-04" db="EMBL/GenBank/DDBJ databases">
        <title>Friends and foes A comparative genomics study of 23 Aspergillus species from section Flavi.</title>
        <authorList>
            <consortium name="DOE Joint Genome Institute"/>
            <person name="Kjaerbolling I."/>
            <person name="Vesth T."/>
            <person name="Frisvad J.C."/>
            <person name="Nybo J.L."/>
            <person name="Theobald S."/>
            <person name="Kildgaard S."/>
            <person name="Isbrandt T."/>
            <person name="Kuo A."/>
            <person name="Sato A."/>
            <person name="Lyhne E.K."/>
            <person name="Kogle M.E."/>
            <person name="Wiebenga A."/>
            <person name="Kun R.S."/>
            <person name="Lubbers R.J."/>
            <person name="Makela M.R."/>
            <person name="Barry K."/>
            <person name="Chovatia M."/>
            <person name="Clum A."/>
            <person name="Daum C."/>
            <person name="Haridas S."/>
            <person name="He G."/>
            <person name="LaButti K."/>
            <person name="Lipzen A."/>
            <person name="Mondo S."/>
            <person name="Riley R."/>
            <person name="Salamov A."/>
            <person name="Simmons B.A."/>
            <person name="Magnuson J.K."/>
            <person name="Henrissat B."/>
            <person name="Mortensen U.H."/>
            <person name="Larsen T.O."/>
            <person name="Devries R.P."/>
            <person name="Grigoriev I.V."/>
            <person name="Machida M."/>
            <person name="Baker S.E."/>
            <person name="Andersen M.R."/>
        </authorList>
    </citation>
    <scope>NUCLEOTIDE SEQUENCE [LARGE SCALE GENOMIC DNA]</scope>
    <source>
        <strain evidence="6 7">IBT 18842</strain>
    </source>
</reference>
<dbReference type="InterPro" id="IPR017939">
    <property type="entry name" value="G-Glutamylcylcotransferase"/>
</dbReference>
<dbReference type="GO" id="GO:0003839">
    <property type="term" value="F:gamma-glutamylcyclotransferase activity"/>
    <property type="evidence" value="ECO:0007669"/>
    <property type="project" value="UniProtKB-EC"/>
</dbReference>
<protein>
    <recommendedName>
        <fullName evidence="1">gamma-glutamylcyclotransferase</fullName>
        <ecNumber evidence="1">4.3.2.9</ecNumber>
    </recommendedName>
</protein>
<evidence type="ECO:0000256" key="4">
    <source>
        <dbReference type="PIRSR" id="PIRSR617939-2"/>
    </source>
</evidence>
<evidence type="ECO:0000256" key="5">
    <source>
        <dbReference type="SAM" id="MobiDB-lite"/>
    </source>
</evidence>
<dbReference type="EMBL" id="ML742053">
    <property type="protein sequence ID" value="KAE8152412.1"/>
    <property type="molecule type" value="Genomic_DNA"/>
</dbReference>
<feature type="binding site" evidence="4">
    <location>
        <begin position="101"/>
        <end position="106"/>
    </location>
    <ligand>
        <name>substrate</name>
    </ligand>
</feature>
<feature type="binding site" evidence="4">
    <location>
        <position position="295"/>
    </location>
    <ligand>
        <name>substrate</name>
    </ligand>
</feature>
<dbReference type="AlphaFoldDB" id="A0A5N6U1J8"/>
<accession>A0A5N6U1J8</accession>